<evidence type="ECO:0000256" key="6">
    <source>
        <dbReference type="ARBA" id="ARBA00023002"/>
    </source>
</evidence>
<comment type="cofactor">
    <cofactor evidence="1">
        <name>[4Fe-4S] cluster</name>
        <dbReference type="ChEBI" id="CHEBI:49883"/>
    </cofactor>
</comment>
<dbReference type="InterPro" id="IPR013785">
    <property type="entry name" value="Aldolase_TIM"/>
</dbReference>
<gene>
    <name evidence="10" type="ORF">SAMN05660742_10161</name>
</gene>
<evidence type="ECO:0000256" key="1">
    <source>
        <dbReference type="ARBA" id="ARBA00001966"/>
    </source>
</evidence>
<dbReference type="Pfam" id="PF04055">
    <property type="entry name" value="Radical_SAM"/>
    <property type="match status" value="1"/>
</dbReference>
<dbReference type="InterPro" id="IPR007197">
    <property type="entry name" value="rSAM"/>
</dbReference>
<keyword evidence="11" id="KW-1185">Reference proteome</keyword>
<keyword evidence="3" id="KW-0004">4Fe-4S</keyword>
<protein>
    <submittedName>
        <fullName evidence="10">Pyruvate formate lyase activating enzyme</fullName>
    </submittedName>
</protein>
<dbReference type="PIRSF" id="PIRSF000371">
    <property type="entry name" value="PFL_act_enz"/>
    <property type="match status" value="1"/>
</dbReference>
<dbReference type="Gene3D" id="3.20.20.70">
    <property type="entry name" value="Aldolase class I"/>
    <property type="match status" value="1"/>
</dbReference>
<evidence type="ECO:0000313" key="10">
    <source>
        <dbReference type="EMBL" id="SEI79230.1"/>
    </source>
</evidence>
<dbReference type="RefSeq" id="WP_019554276.1">
    <property type="nucleotide sequence ID" value="NZ_FNZK01000001.1"/>
</dbReference>
<name>A0A1H6TSM0_9FIRM</name>
<keyword evidence="4" id="KW-0949">S-adenosyl-L-methionine</keyword>
<dbReference type="GO" id="GO:0016491">
    <property type="term" value="F:oxidoreductase activity"/>
    <property type="evidence" value="ECO:0007669"/>
    <property type="project" value="UniProtKB-KW"/>
</dbReference>
<dbReference type="NCBIfam" id="TIGR02494">
    <property type="entry name" value="PFLE_PFLC"/>
    <property type="match status" value="1"/>
</dbReference>
<organism evidence="10 11">
    <name type="scientific">Propionispira arboris</name>
    <dbReference type="NCBI Taxonomy" id="84035"/>
    <lineage>
        <taxon>Bacteria</taxon>
        <taxon>Bacillati</taxon>
        <taxon>Bacillota</taxon>
        <taxon>Negativicutes</taxon>
        <taxon>Selenomonadales</taxon>
        <taxon>Selenomonadaceae</taxon>
        <taxon>Propionispira</taxon>
    </lineage>
</organism>
<keyword evidence="10" id="KW-0670">Pyruvate</keyword>
<comment type="similarity">
    <text evidence="2">Belongs to the organic radical-activating enzymes family.</text>
</comment>
<dbReference type="InterPro" id="IPR058240">
    <property type="entry name" value="rSAM_sf"/>
</dbReference>
<keyword evidence="7" id="KW-0408">Iron</keyword>
<keyword evidence="6" id="KW-0560">Oxidoreductase</keyword>
<dbReference type="SFLD" id="SFLDG01118">
    <property type="entry name" value="activating_enzymes__group_2"/>
    <property type="match status" value="1"/>
</dbReference>
<dbReference type="PROSITE" id="PS01087">
    <property type="entry name" value="RADICAL_ACTIVATING"/>
    <property type="match status" value="1"/>
</dbReference>
<dbReference type="SUPFAM" id="SSF54862">
    <property type="entry name" value="4Fe-4S ferredoxins"/>
    <property type="match status" value="1"/>
</dbReference>
<dbReference type="InterPro" id="IPR040074">
    <property type="entry name" value="BssD/PflA/YjjW"/>
</dbReference>
<evidence type="ECO:0000256" key="2">
    <source>
        <dbReference type="ARBA" id="ARBA00009777"/>
    </source>
</evidence>
<sequence length="303" mass="34582">MKMIKGLVFDIQRFSTHDGDGIRTTVFLKGCPLHCVWCQNPEGISPEKKLVYFPNKCIFCASCLQIADKAIEISGNKLILSQAKVKNGERYEEICPTGALKMDSREYSIEEVLEIVMSDQAFFVHGGGVTLSGGEPFFQKQFTLELLKNLQKNHIHTAVETSLFVDQDYLLQVLPYIDTLFADLKVFDAARHQKITSVNPQLIQDNIKYVLQSPHRNKVVIRTPLIPEYTAFSENIRQICRYITDIFPDVKYELLNYNPLAKAKYEHVEASYCFEDNHPLYSASEMNGFYAMAYQAGIKNLIV</sequence>
<dbReference type="STRING" id="84035.SAMN05660742_10161"/>
<dbReference type="SUPFAM" id="SSF102114">
    <property type="entry name" value="Radical SAM enzymes"/>
    <property type="match status" value="1"/>
</dbReference>
<proteinExistence type="inferred from homology"/>
<dbReference type="InterPro" id="IPR012839">
    <property type="entry name" value="Organic_radical_activase"/>
</dbReference>
<evidence type="ECO:0000256" key="5">
    <source>
        <dbReference type="ARBA" id="ARBA00022723"/>
    </source>
</evidence>
<evidence type="ECO:0000256" key="4">
    <source>
        <dbReference type="ARBA" id="ARBA00022691"/>
    </source>
</evidence>
<dbReference type="PANTHER" id="PTHR30352">
    <property type="entry name" value="PYRUVATE FORMATE-LYASE-ACTIVATING ENZYME"/>
    <property type="match status" value="1"/>
</dbReference>
<accession>A0A1H6TSM0</accession>
<dbReference type="EMBL" id="FNZK01000001">
    <property type="protein sequence ID" value="SEI79230.1"/>
    <property type="molecule type" value="Genomic_DNA"/>
</dbReference>
<evidence type="ECO:0000256" key="7">
    <source>
        <dbReference type="ARBA" id="ARBA00023004"/>
    </source>
</evidence>
<evidence type="ECO:0000256" key="3">
    <source>
        <dbReference type="ARBA" id="ARBA00022485"/>
    </source>
</evidence>
<dbReference type="GO" id="GO:0046872">
    <property type="term" value="F:metal ion binding"/>
    <property type="evidence" value="ECO:0007669"/>
    <property type="project" value="UniProtKB-KW"/>
</dbReference>
<dbReference type="InterPro" id="IPR034457">
    <property type="entry name" value="Organic_radical-activating"/>
</dbReference>
<keyword evidence="8" id="KW-0411">Iron-sulfur</keyword>
<dbReference type="SFLD" id="SFLDS00029">
    <property type="entry name" value="Radical_SAM"/>
    <property type="match status" value="1"/>
</dbReference>
<evidence type="ECO:0000259" key="9">
    <source>
        <dbReference type="PROSITE" id="PS51918"/>
    </source>
</evidence>
<dbReference type="Proteomes" id="UP000199662">
    <property type="component" value="Unassembled WGS sequence"/>
</dbReference>
<reference evidence="11" key="1">
    <citation type="submission" date="2016-10" db="EMBL/GenBank/DDBJ databases">
        <authorList>
            <person name="Varghese N."/>
            <person name="Submissions S."/>
        </authorList>
    </citation>
    <scope>NUCLEOTIDE SEQUENCE [LARGE SCALE GENOMIC DNA]</scope>
    <source>
        <strain evidence="11">DSM 2179</strain>
    </source>
</reference>
<dbReference type="GO" id="GO:0051539">
    <property type="term" value="F:4 iron, 4 sulfur cluster binding"/>
    <property type="evidence" value="ECO:0007669"/>
    <property type="project" value="UniProtKB-KW"/>
</dbReference>
<dbReference type="PROSITE" id="PS51918">
    <property type="entry name" value="RADICAL_SAM"/>
    <property type="match status" value="1"/>
</dbReference>
<dbReference type="GO" id="GO:0016829">
    <property type="term" value="F:lyase activity"/>
    <property type="evidence" value="ECO:0007669"/>
    <property type="project" value="UniProtKB-KW"/>
</dbReference>
<dbReference type="SFLD" id="SFLDG01066">
    <property type="entry name" value="organic_radical-activating_enz"/>
    <property type="match status" value="1"/>
</dbReference>
<feature type="domain" description="Radical SAM core" evidence="9">
    <location>
        <begin position="17"/>
        <end position="301"/>
    </location>
</feature>
<keyword evidence="10" id="KW-0456">Lyase</keyword>
<dbReference type="InterPro" id="IPR001989">
    <property type="entry name" value="Radical_activat_CS"/>
</dbReference>
<dbReference type="AlphaFoldDB" id="A0A1H6TSM0"/>
<keyword evidence="5" id="KW-0479">Metal-binding</keyword>
<dbReference type="PANTHER" id="PTHR30352:SF4">
    <property type="entry name" value="PYRUVATE FORMATE-LYASE 2-ACTIVATING ENZYME"/>
    <property type="match status" value="1"/>
</dbReference>
<evidence type="ECO:0000313" key="11">
    <source>
        <dbReference type="Proteomes" id="UP000199662"/>
    </source>
</evidence>
<evidence type="ECO:0000256" key="8">
    <source>
        <dbReference type="ARBA" id="ARBA00023014"/>
    </source>
</evidence>